<feature type="transmembrane region" description="Helical" evidence="11">
    <location>
        <begin position="6"/>
        <end position="27"/>
    </location>
</feature>
<keyword evidence="6 8" id="KW-0129">CBS domain</keyword>
<dbReference type="SMART" id="SM01091">
    <property type="entry name" value="CorC_HlyC"/>
    <property type="match status" value="1"/>
</dbReference>
<protein>
    <submittedName>
        <fullName evidence="14">Hemolysin family protein</fullName>
    </submittedName>
    <submittedName>
        <fullName evidence="15">HlyC/CorC family transporter</fullName>
    </submittedName>
</protein>
<dbReference type="GeneID" id="97206733"/>
<keyword evidence="16" id="KW-1185">Reference proteome</keyword>
<evidence type="ECO:0000256" key="3">
    <source>
        <dbReference type="ARBA" id="ARBA00022692"/>
    </source>
</evidence>
<evidence type="ECO:0000256" key="2">
    <source>
        <dbReference type="ARBA" id="ARBA00006337"/>
    </source>
</evidence>
<feature type="transmembrane region" description="Helical" evidence="11">
    <location>
        <begin position="121"/>
        <end position="142"/>
    </location>
</feature>
<reference evidence="15" key="2">
    <citation type="submission" date="2020-02" db="EMBL/GenBank/DDBJ databases">
        <authorList>
            <person name="Littmann E."/>
            <person name="Sorbara M."/>
        </authorList>
    </citation>
    <scope>NUCLEOTIDE SEQUENCE</scope>
    <source>
        <strain evidence="15">MSK.1.17</strain>
    </source>
</reference>
<dbReference type="PROSITE" id="PS51846">
    <property type="entry name" value="CNNM"/>
    <property type="match status" value="1"/>
</dbReference>
<evidence type="ECO:0000313" key="16">
    <source>
        <dbReference type="Proteomes" id="UP000669239"/>
    </source>
</evidence>
<evidence type="ECO:0000256" key="11">
    <source>
        <dbReference type="SAM" id="Phobius"/>
    </source>
</evidence>
<gene>
    <name evidence="15" type="ORF">G5B36_18555</name>
    <name evidence="14" type="ORF">L0N08_05550</name>
</gene>
<feature type="domain" description="CBS" evidence="12">
    <location>
        <begin position="309"/>
        <end position="366"/>
    </location>
</feature>
<dbReference type="InterPro" id="IPR046342">
    <property type="entry name" value="CBS_dom_sf"/>
</dbReference>
<dbReference type="InterPro" id="IPR000644">
    <property type="entry name" value="CBS_dom"/>
</dbReference>
<comment type="subcellular location">
    <subcellularLocation>
        <location evidence="1">Membrane</location>
        <topology evidence="1">Multi-pass membrane protein</topology>
    </subcellularLocation>
</comment>
<evidence type="ECO:0000256" key="1">
    <source>
        <dbReference type="ARBA" id="ARBA00004141"/>
    </source>
</evidence>
<dbReference type="SUPFAM" id="SSF56176">
    <property type="entry name" value="FAD-binding/transporter-associated domain-like"/>
    <property type="match status" value="1"/>
</dbReference>
<dbReference type="InterPro" id="IPR036318">
    <property type="entry name" value="FAD-bd_PCMH-like_sf"/>
</dbReference>
<evidence type="ECO:0000313" key="14">
    <source>
        <dbReference type="EMBL" id="MCG4744871.1"/>
    </source>
</evidence>
<feature type="domain" description="CNNM transmembrane" evidence="13">
    <location>
        <begin position="2"/>
        <end position="220"/>
    </location>
</feature>
<dbReference type="GO" id="GO:0050660">
    <property type="term" value="F:flavin adenine dinucleotide binding"/>
    <property type="evidence" value="ECO:0007669"/>
    <property type="project" value="InterPro"/>
</dbReference>
<comment type="caution">
    <text evidence="14">The sequence shown here is derived from an EMBL/GenBank/DDBJ whole genome shotgun (WGS) entry which is preliminary data.</text>
</comment>
<keyword evidence="4" id="KW-0677">Repeat</keyword>
<comment type="similarity">
    <text evidence="2">Belongs to the UPF0053 family.</text>
</comment>
<feature type="compositionally biased region" description="Basic and acidic residues" evidence="10">
    <location>
        <begin position="485"/>
        <end position="508"/>
    </location>
</feature>
<dbReference type="InterPro" id="IPR044751">
    <property type="entry name" value="Ion_transp-like_CBS"/>
</dbReference>
<dbReference type="RefSeq" id="WP_117558356.1">
    <property type="nucleotide sequence ID" value="NZ_BAABZL010000001.1"/>
</dbReference>
<evidence type="ECO:0000256" key="10">
    <source>
        <dbReference type="SAM" id="MobiDB-lite"/>
    </source>
</evidence>
<dbReference type="FunFam" id="3.10.580.10:FF:000002">
    <property type="entry name" value="Magnesium/cobalt efflux protein CorC"/>
    <property type="match status" value="1"/>
</dbReference>
<evidence type="ECO:0000259" key="12">
    <source>
        <dbReference type="PROSITE" id="PS51371"/>
    </source>
</evidence>
<evidence type="ECO:0000256" key="6">
    <source>
        <dbReference type="ARBA" id="ARBA00023122"/>
    </source>
</evidence>
<reference evidence="14" key="3">
    <citation type="submission" date="2022-01" db="EMBL/GenBank/DDBJ databases">
        <title>Collection of gut derived symbiotic bacterial strains cultured from healthy donors.</title>
        <authorList>
            <person name="Lin H."/>
            <person name="Kohout C."/>
            <person name="Waligurski E."/>
            <person name="Pamer E.G."/>
        </authorList>
    </citation>
    <scope>NUCLEOTIDE SEQUENCE</scope>
    <source>
        <strain evidence="14">DFI.6.55</strain>
    </source>
</reference>
<evidence type="ECO:0000256" key="4">
    <source>
        <dbReference type="ARBA" id="ARBA00022737"/>
    </source>
</evidence>
<feature type="region of interest" description="Disordered" evidence="10">
    <location>
        <begin position="457"/>
        <end position="508"/>
    </location>
</feature>
<name>A0AAW5BX89_9FIRM</name>
<evidence type="ECO:0000313" key="15">
    <source>
        <dbReference type="EMBL" id="NSJ50691.1"/>
    </source>
</evidence>
<evidence type="ECO:0000256" key="9">
    <source>
        <dbReference type="PROSITE-ProRule" id="PRU01193"/>
    </source>
</evidence>
<keyword evidence="7 9" id="KW-0472">Membrane</keyword>
<dbReference type="Pfam" id="PF03471">
    <property type="entry name" value="CorC_HlyC"/>
    <property type="match status" value="1"/>
</dbReference>
<dbReference type="InterPro" id="IPR002550">
    <property type="entry name" value="CNNM"/>
</dbReference>
<dbReference type="EMBL" id="JAKNGE010000005">
    <property type="protein sequence ID" value="MCG4744871.1"/>
    <property type="molecule type" value="Genomic_DNA"/>
</dbReference>
<evidence type="ECO:0000256" key="7">
    <source>
        <dbReference type="ARBA" id="ARBA00023136"/>
    </source>
</evidence>
<dbReference type="CDD" id="cd04590">
    <property type="entry name" value="CBS_pair_CorC_HlyC_assoc"/>
    <property type="match status" value="1"/>
</dbReference>
<proteinExistence type="inferred from homology"/>
<dbReference type="Proteomes" id="UP001299608">
    <property type="component" value="Unassembled WGS sequence"/>
</dbReference>
<dbReference type="PROSITE" id="PS51371">
    <property type="entry name" value="CBS"/>
    <property type="match status" value="1"/>
</dbReference>
<dbReference type="Pfam" id="PF01595">
    <property type="entry name" value="CNNM"/>
    <property type="match status" value="1"/>
</dbReference>
<organism evidence="14 17">
    <name type="scientific">Enterocloster aldenensis</name>
    <dbReference type="NCBI Taxonomy" id="358742"/>
    <lineage>
        <taxon>Bacteria</taxon>
        <taxon>Bacillati</taxon>
        <taxon>Bacillota</taxon>
        <taxon>Clostridia</taxon>
        <taxon>Lachnospirales</taxon>
        <taxon>Lachnospiraceae</taxon>
        <taxon>Enterocloster</taxon>
    </lineage>
</organism>
<sequence>MDDGYSPVSILVLIGFILLEAVFYGFGSAIQNVNEGKLEEEARQGNRKAARLLEIVNRPGRFVHTIQITTHLIGMITGAVILPVLVNGLMRHVHIFKPMAGWYAGTSGGPWYLDSMWWEQILFMAAVTIALLLIIISFGIIIPKRLAAKEPEKWGYHMLPVVLFAAGVFLPLTKLITLVSALVLRLFGVDLADDDDNVTEEDIMSMVNEGHEQGVLEADETEMITNIFELGDKEASDIMTHRTNMTALDGAMLLGDAVHFILNEGINTRYPVYREDIDDIVGILHMRDAMVYVEMEEYKDRPLLEVPGLLREANFIPETRSIDTLFKEMQSGKIHMEIVVDEYGQTAGLLTMEDILEEIVGNIMDEYDEEEDFISVREDGSYIMSGLTPLDDVMDVLDIQFPEEDSDTYDTLNGYLISRLDRIPQEGENPRVGFGGYTFEVIKAGNKMIESIHVFQDQEEEGDGGKDREGLGTVQGKDSNSPQSDKSKKGLVEGNDDRNHREHEGDVS</sequence>
<dbReference type="PANTHER" id="PTHR22777">
    <property type="entry name" value="HEMOLYSIN-RELATED"/>
    <property type="match status" value="1"/>
</dbReference>
<keyword evidence="3 9" id="KW-0812">Transmembrane</keyword>
<evidence type="ECO:0000313" key="17">
    <source>
        <dbReference type="Proteomes" id="UP001299608"/>
    </source>
</evidence>
<dbReference type="Pfam" id="PF00571">
    <property type="entry name" value="CBS"/>
    <property type="match status" value="2"/>
</dbReference>
<dbReference type="InterPro" id="IPR016169">
    <property type="entry name" value="FAD-bd_PCMH_sub2"/>
</dbReference>
<reference evidence="15 16" key="1">
    <citation type="journal article" date="2020" name="Cell Host Microbe">
        <title>Functional and Genomic Variation between Human-Derived Isolates of Lachnospiraceae Reveals Inter- and Intra-Species Diversity.</title>
        <authorList>
            <person name="Sorbara M.T."/>
            <person name="Littmann E.R."/>
            <person name="Fontana E."/>
            <person name="Moody T.U."/>
            <person name="Kohout C.E."/>
            <person name="Gjonbalaj M."/>
            <person name="Eaton V."/>
            <person name="Seok R."/>
            <person name="Leiner I.M."/>
            <person name="Pamer E.G."/>
        </authorList>
    </citation>
    <scope>NUCLEOTIDE SEQUENCE [LARGE SCALE GENOMIC DNA]</scope>
    <source>
        <strain evidence="15 16">MSK.1.17</strain>
    </source>
</reference>
<keyword evidence="5 9" id="KW-1133">Transmembrane helix</keyword>
<dbReference type="SUPFAM" id="SSF54631">
    <property type="entry name" value="CBS-domain pair"/>
    <property type="match status" value="1"/>
</dbReference>
<dbReference type="GO" id="GO:0005886">
    <property type="term" value="C:plasma membrane"/>
    <property type="evidence" value="ECO:0007669"/>
    <property type="project" value="TreeGrafter"/>
</dbReference>
<dbReference type="PANTHER" id="PTHR22777:SF17">
    <property type="entry name" value="UPF0053 PROTEIN SLL0260"/>
    <property type="match status" value="1"/>
</dbReference>
<dbReference type="Proteomes" id="UP000669239">
    <property type="component" value="Unassembled WGS sequence"/>
</dbReference>
<accession>A0AAW5BX89</accession>
<evidence type="ECO:0000259" key="13">
    <source>
        <dbReference type="PROSITE" id="PS51846"/>
    </source>
</evidence>
<dbReference type="InterPro" id="IPR005170">
    <property type="entry name" value="Transptr-assoc_dom"/>
</dbReference>
<feature type="transmembrane region" description="Helical" evidence="11">
    <location>
        <begin position="68"/>
        <end position="90"/>
    </location>
</feature>
<dbReference type="Gene3D" id="3.10.580.10">
    <property type="entry name" value="CBS-domain"/>
    <property type="match status" value="1"/>
</dbReference>
<evidence type="ECO:0000256" key="8">
    <source>
        <dbReference type="PROSITE-ProRule" id="PRU00703"/>
    </source>
</evidence>
<dbReference type="EMBL" id="JAAITT010000029">
    <property type="protein sequence ID" value="NSJ50691.1"/>
    <property type="molecule type" value="Genomic_DNA"/>
</dbReference>
<dbReference type="AlphaFoldDB" id="A0AAW5BX89"/>
<dbReference type="Gene3D" id="3.30.465.10">
    <property type="match status" value="1"/>
</dbReference>
<evidence type="ECO:0000256" key="5">
    <source>
        <dbReference type="ARBA" id="ARBA00022989"/>
    </source>
</evidence>